<name>A0A5B7FWX1_PORTR</name>
<accession>A0A5B7FWX1</accession>
<dbReference type="EMBL" id="VSRR010009267">
    <property type="protein sequence ID" value="MPC50076.1"/>
    <property type="molecule type" value="Genomic_DNA"/>
</dbReference>
<comment type="caution">
    <text evidence="1">The sequence shown here is derived from an EMBL/GenBank/DDBJ whole genome shotgun (WGS) entry which is preliminary data.</text>
</comment>
<protein>
    <submittedName>
        <fullName evidence="1">Uncharacterized protein</fullName>
    </submittedName>
</protein>
<evidence type="ECO:0000313" key="2">
    <source>
        <dbReference type="Proteomes" id="UP000324222"/>
    </source>
</evidence>
<dbReference type="Proteomes" id="UP000324222">
    <property type="component" value="Unassembled WGS sequence"/>
</dbReference>
<keyword evidence="2" id="KW-1185">Reference proteome</keyword>
<proteinExistence type="predicted"/>
<organism evidence="1 2">
    <name type="scientific">Portunus trituberculatus</name>
    <name type="common">Swimming crab</name>
    <name type="synonym">Neptunus trituberculatus</name>
    <dbReference type="NCBI Taxonomy" id="210409"/>
    <lineage>
        <taxon>Eukaryota</taxon>
        <taxon>Metazoa</taxon>
        <taxon>Ecdysozoa</taxon>
        <taxon>Arthropoda</taxon>
        <taxon>Crustacea</taxon>
        <taxon>Multicrustacea</taxon>
        <taxon>Malacostraca</taxon>
        <taxon>Eumalacostraca</taxon>
        <taxon>Eucarida</taxon>
        <taxon>Decapoda</taxon>
        <taxon>Pleocyemata</taxon>
        <taxon>Brachyura</taxon>
        <taxon>Eubrachyura</taxon>
        <taxon>Portunoidea</taxon>
        <taxon>Portunidae</taxon>
        <taxon>Portuninae</taxon>
        <taxon>Portunus</taxon>
    </lineage>
</organism>
<reference evidence="1 2" key="1">
    <citation type="submission" date="2019-05" db="EMBL/GenBank/DDBJ databases">
        <title>Another draft genome of Portunus trituberculatus and its Hox gene families provides insights of decapod evolution.</title>
        <authorList>
            <person name="Jeong J.-H."/>
            <person name="Song I."/>
            <person name="Kim S."/>
            <person name="Choi T."/>
            <person name="Kim D."/>
            <person name="Ryu S."/>
            <person name="Kim W."/>
        </authorList>
    </citation>
    <scope>NUCLEOTIDE SEQUENCE [LARGE SCALE GENOMIC DNA]</scope>
    <source>
        <tissue evidence="1">Muscle</tissue>
    </source>
</reference>
<evidence type="ECO:0000313" key="1">
    <source>
        <dbReference type="EMBL" id="MPC50076.1"/>
    </source>
</evidence>
<gene>
    <name evidence="1" type="ORF">E2C01_043898</name>
</gene>
<sequence length="137" mass="15121">MFSSVRIKPGVTIVGSQDTFDLDVPWPSKSNTRQVLQLWGARTRSTSMSPGPVSLTPSGVTIVGSQDTFDLDVSKIQLCSGLVALLNQTHIRWVSTSVIFLLISTFLLAPSMEREYLPSYVTLAVPVSLYLRKPYLM</sequence>
<dbReference type="AlphaFoldDB" id="A0A5B7FWX1"/>